<accession>W6MAB0</accession>
<evidence type="ECO:0008006" key="3">
    <source>
        <dbReference type="Google" id="ProtNLM"/>
    </source>
</evidence>
<reference evidence="1" key="1">
    <citation type="submission" date="2013-07" db="EMBL/GenBank/DDBJ databases">
        <authorList>
            <person name="McIlroy S."/>
        </authorList>
    </citation>
    <scope>NUCLEOTIDE SEQUENCE [LARGE SCALE GENOMIC DNA]</scope>
    <source>
        <strain evidence="1">Run_A_D11</strain>
    </source>
</reference>
<dbReference type="EMBL" id="CBTJ020000071">
    <property type="protein sequence ID" value="CDI03644.1"/>
    <property type="molecule type" value="Genomic_DNA"/>
</dbReference>
<organism evidence="1 2">
    <name type="scientific">Candidatus Competibacter denitrificans Run_A_D11</name>
    <dbReference type="NCBI Taxonomy" id="1400863"/>
    <lineage>
        <taxon>Bacteria</taxon>
        <taxon>Pseudomonadati</taxon>
        <taxon>Pseudomonadota</taxon>
        <taxon>Gammaproteobacteria</taxon>
        <taxon>Candidatus Competibacteraceae</taxon>
        <taxon>Candidatus Competibacter</taxon>
    </lineage>
</organism>
<gene>
    <name evidence="1" type="ORF">BN873_610041</name>
</gene>
<sequence>MLEHFKLKRRSNAVLRHEFQSTKDHPASHTTPVLIDNEQFIVLITERAAKLLWIARLLAERSPQPISLSRPLIIDVLSQALQTEELLDAYGARNNRQWCRFRSLVAAIKLFANVTYELFHIHHCLPSYRLLPIERDFPGATARCLKITHKVLVRTAKWLLLHATDLGLAIPATTGWTENYTEHLPAGRLPRDRSARRIKSAAETATHLATAYLNLAAKSELLNSVEKIQPKDYPTCFPDPISEESLRYLKVGFHCLQSLYDTYVSETEIEYLDDDLPTLRGHISVVFRLLEIATYLIHYYERHLNVHTGDSTLRRKPVIALKTLLSILMNYAIAFAGLYLTCGRCLCHTMLKHYAETGRIDVPVPSYRGFHVRPSTLVARIVRHYGSEVIMELDGQPYDAGTPMDIFRANEKINAHKRHWLVSEIARLPLPQTPLSDNETRAAVLDIIVRLAQQSKLIVYQQPLQLSEEFNKDGILLETVVKEIARLQATGQLDIKTDLNIAFVGDKRVLKDLELLANSGYGEDYFGNNIALPKELAYLRR</sequence>
<evidence type="ECO:0000313" key="2">
    <source>
        <dbReference type="Proteomes" id="UP000035760"/>
    </source>
</evidence>
<keyword evidence="2" id="KW-1185">Reference proteome</keyword>
<protein>
    <recommendedName>
        <fullName evidence="3">HPr domain-containing protein</fullName>
    </recommendedName>
</protein>
<name>W6MAB0_9GAMM</name>
<dbReference type="AlphaFoldDB" id="W6MAB0"/>
<dbReference type="STRING" id="1400863.BN873_610041"/>
<evidence type="ECO:0000313" key="1">
    <source>
        <dbReference type="EMBL" id="CDI03644.1"/>
    </source>
</evidence>
<comment type="caution">
    <text evidence="1">The sequence shown here is derived from an EMBL/GenBank/DDBJ whole genome shotgun (WGS) entry which is preliminary data.</text>
</comment>
<dbReference type="InterPro" id="IPR035895">
    <property type="entry name" value="HPr-like_sf"/>
</dbReference>
<proteinExistence type="predicted"/>
<dbReference type="Proteomes" id="UP000035760">
    <property type="component" value="Unassembled WGS sequence"/>
</dbReference>
<reference evidence="1" key="2">
    <citation type="submission" date="2014-03" db="EMBL/GenBank/DDBJ databases">
        <title>Candidatus Competibacter-lineage genomes retrieved from metagenomes reveal functional metabolic diversity.</title>
        <authorList>
            <person name="McIlroy S.J."/>
            <person name="Albertsen M."/>
            <person name="Andresen E.K."/>
            <person name="Saunders A.M."/>
            <person name="Kristiansen R."/>
            <person name="Stokholm-Bjerregaard M."/>
            <person name="Nielsen K.L."/>
            <person name="Nielsen P.H."/>
        </authorList>
    </citation>
    <scope>NUCLEOTIDE SEQUENCE</scope>
    <source>
        <strain evidence="1">Run_A_D11</strain>
    </source>
</reference>
<dbReference type="SUPFAM" id="SSF55594">
    <property type="entry name" value="HPr-like"/>
    <property type="match status" value="1"/>
</dbReference>